<reference evidence="2 3" key="1">
    <citation type="journal article" date="2016" name="Nat. Commun.">
        <title>Thousands of microbial genomes shed light on interconnected biogeochemical processes in an aquifer system.</title>
        <authorList>
            <person name="Anantharaman K."/>
            <person name="Brown C.T."/>
            <person name="Hug L.A."/>
            <person name="Sharon I."/>
            <person name="Castelle C.J."/>
            <person name="Probst A.J."/>
            <person name="Thomas B.C."/>
            <person name="Singh A."/>
            <person name="Wilkins M.J."/>
            <person name="Karaoz U."/>
            <person name="Brodie E.L."/>
            <person name="Williams K.H."/>
            <person name="Hubbard S.S."/>
            <person name="Banfield J.F."/>
        </authorList>
    </citation>
    <scope>NUCLEOTIDE SEQUENCE [LARGE SCALE GENOMIC DNA]</scope>
</reference>
<accession>A0A1F7YJR7</accession>
<sequence length="158" mass="18144">MEKLSHEDATRAMQMGLLHDLAEARTGDLDFISKNYAKVDESKAVEDQFKDLEFGKDLESAVAEYEKRDTAVAKCAKDADSLQQMYQEWVLSWQGNNLAKQWFEGDFVHRVPHLLTDSAKKLAMAMKDSDPNKWWWAEFVEKGVNYKHLNGSGNIKDK</sequence>
<dbReference type="Proteomes" id="UP000178851">
    <property type="component" value="Unassembled WGS sequence"/>
</dbReference>
<evidence type="ECO:0000259" key="1">
    <source>
        <dbReference type="Pfam" id="PF13023"/>
    </source>
</evidence>
<dbReference type="InterPro" id="IPR006674">
    <property type="entry name" value="HD_domain"/>
</dbReference>
<protein>
    <recommendedName>
        <fullName evidence="1">HD domain-containing protein</fullName>
    </recommendedName>
</protein>
<feature type="domain" description="HD" evidence="1">
    <location>
        <begin position="6"/>
        <end position="99"/>
    </location>
</feature>
<organism evidence="2 3">
    <name type="scientific">Candidatus Woesebacteria bacterium RIFCSPHIGHO2_01_FULL_39_28</name>
    <dbReference type="NCBI Taxonomy" id="1802496"/>
    <lineage>
        <taxon>Bacteria</taxon>
        <taxon>Candidatus Woeseibacteriota</taxon>
    </lineage>
</organism>
<name>A0A1F7YJR7_9BACT</name>
<dbReference type="Gene3D" id="1.10.3210.10">
    <property type="entry name" value="Hypothetical protein af1432"/>
    <property type="match status" value="1"/>
</dbReference>
<dbReference type="EMBL" id="MGGI01000010">
    <property type="protein sequence ID" value="OGM26848.1"/>
    <property type="molecule type" value="Genomic_DNA"/>
</dbReference>
<proteinExistence type="predicted"/>
<dbReference type="AlphaFoldDB" id="A0A1F7YJR7"/>
<comment type="caution">
    <text evidence="2">The sequence shown here is derived from an EMBL/GenBank/DDBJ whole genome shotgun (WGS) entry which is preliminary data.</text>
</comment>
<evidence type="ECO:0000313" key="2">
    <source>
        <dbReference type="EMBL" id="OGM26848.1"/>
    </source>
</evidence>
<evidence type="ECO:0000313" key="3">
    <source>
        <dbReference type="Proteomes" id="UP000178851"/>
    </source>
</evidence>
<dbReference type="SUPFAM" id="SSF109604">
    <property type="entry name" value="HD-domain/PDEase-like"/>
    <property type="match status" value="1"/>
</dbReference>
<dbReference type="Pfam" id="PF13023">
    <property type="entry name" value="HD_3"/>
    <property type="match status" value="1"/>
</dbReference>
<gene>
    <name evidence="2" type="ORF">A2627_05535</name>
</gene>